<reference evidence="3" key="1">
    <citation type="journal article" date="2022" name="bioRxiv">
        <title>Sequencing and chromosome-scale assembly of the giantPleurodeles waltlgenome.</title>
        <authorList>
            <person name="Brown T."/>
            <person name="Elewa A."/>
            <person name="Iarovenko S."/>
            <person name="Subramanian E."/>
            <person name="Araus A.J."/>
            <person name="Petzold A."/>
            <person name="Susuki M."/>
            <person name="Suzuki K.-i.T."/>
            <person name="Hayashi T."/>
            <person name="Toyoda A."/>
            <person name="Oliveira C."/>
            <person name="Osipova E."/>
            <person name="Leigh N.D."/>
            <person name="Simon A."/>
            <person name="Yun M.H."/>
        </authorList>
    </citation>
    <scope>NUCLEOTIDE SEQUENCE</scope>
    <source>
        <strain evidence="3">20211129_DDA</strain>
        <tissue evidence="3">Liver</tissue>
    </source>
</reference>
<keyword evidence="2" id="KW-0472">Membrane</keyword>
<dbReference type="EMBL" id="JANPWB010000003">
    <property type="protein sequence ID" value="KAJ1200486.1"/>
    <property type="molecule type" value="Genomic_DNA"/>
</dbReference>
<comment type="caution">
    <text evidence="3">The sequence shown here is derived from an EMBL/GenBank/DDBJ whole genome shotgun (WGS) entry which is preliminary data.</text>
</comment>
<keyword evidence="4" id="KW-1185">Reference proteome</keyword>
<name>A0AAV7VJG4_PLEWA</name>
<dbReference type="GO" id="GO:0085029">
    <property type="term" value="P:extracellular matrix assembly"/>
    <property type="evidence" value="ECO:0007669"/>
    <property type="project" value="TreeGrafter"/>
</dbReference>
<comment type="subcellular location">
    <subcellularLocation>
        <location evidence="1">Membrane</location>
    </subcellularLocation>
</comment>
<protein>
    <recommendedName>
        <fullName evidence="5">Chitin synthase</fullName>
    </recommendedName>
</protein>
<evidence type="ECO:0000313" key="4">
    <source>
        <dbReference type="Proteomes" id="UP001066276"/>
    </source>
</evidence>
<dbReference type="Proteomes" id="UP001066276">
    <property type="component" value="Chromosome 2_1"/>
</dbReference>
<evidence type="ECO:0000313" key="3">
    <source>
        <dbReference type="EMBL" id="KAJ1200486.1"/>
    </source>
</evidence>
<organism evidence="3 4">
    <name type="scientific">Pleurodeles waltl</name>
    <name type="common">Iberian ribbed newt</name>
    <dbReference type="NCBI Taxonomy" id="8319"/>
    <lineage>
        <taxon>Eukaryota</taxon>
        <taxon>Metazoa</taxon>
        <taxon>Chordata</taxon>
        <taxon>Craniata</taxon>
        <taxon>Vertebrata</taxon>
        <taxon>Euteleostomi</taxon>
        <taxon>Amphibia</taxon>
        <taxon>Batrachia</taxon>
        <taxon>Caudata</taxon>
        <taxon>Salamandroidea</taxon>
        <taxon>Salamandridae</taxon>
        <taxon>Pleurodelinae</taxon>
        <taxon>Pleurodeles</taxon>
    </lineage>
</organism>
<gene>
    <name evidence="3" type="ORF">NDU88_004310</name>
</gene>
<sequence length="83" mass="9504">MGSDSLTCSGKRKVALTISAYQEDPKYLKQCLVSARSIVYSQACLKIIMVIDGNSEEDRYMLDMFKEVFKEEKEIGTYIWGCF</sequence>
<dbReference type="GO" id="GO:0030213">
    <property type="term" value="P:hyaluronan biosynthetic process"/>
    <property type="evidence" value="ECO:0007669"/>
    <property type="project" value="TreeGrafter"/>
</dbReference>
<dbReference type="GO" id="GO:0005886">
    <property type="term" value="C:plasma membrane"/>
    <property type="evidence" value="ECO:0007669"/>
    <property type="project" value="TreeGrafter"/>
</dbReference>
<proteinExistence type="predicted"/>
<accession>A0AAV7VJG4</accession>
<dbReference type="PANTHER" id="PTHR22913:SF4">
    <property type="entry name" value="HYALURONAN SYNTHASE 1"/>
    <property type="match status" value="1"/>
</dbReference>
<dbReference type="GO" id="GO:0050501">
    <property type="term" value="F:hyaluronan synthase activity"/>
    <property type="evidence" value="ECO:0007669"/>
    <property type="project" value="TreeGrafter"/>
</dbReference>
<evidence type="ECO:0000256" key="1">
    <source>
        <dbReference type="ARBA" id="ARBA00004370"/>
    </source>
</evidence>
<evidence type="ECO:0000256" key="2">
    <source>
        <dbReference type="ARBA" id="ARBA00023136"/>
    </source>
</evidence>
<dbReference type="AlphaFoldDB" id="A0AAV7VJG4"/>
<dbReference type="PANTHER" id="PTHR22913">
    <property type="entry name" value="HYALURONAN SYNTHASE"/>
    <property type="match status" value="1"/>
</dbReference>
<evidence type="ECO:0008006" key="5">
    <source>
        <dbReference type="Google" id="ProtNLM"/>
    </source>
</evidence>